<reference evidence="3" key="1">
    <citation type="submission" date="2010-01" db="EMBL/GenBank/DDBJ databases">
        <title>Genome fragments of uncultured bacteria from the North Pacific subtropical Gyre.</title>
        <authorList>
            <person name="Pham V.D."/>
            <person name="Delong E.F."/>
        </authorList>
    </citation>
    <scope>NUCLEOTIDE SEQUENCE</scope>
</reference>
<proteinExistence type="predicted"/>
<keyword evidence="2" id="KW-0812">Transmembrane</keyword>
<dbReference type="EMBL" id="GU568012">
    <property type="protein sequence ID" value="ADI23339.1"/>
    <property type="molecule type" value="Genomic_DNA"/>
</dbReference>
<dbReference type="Pfam" id="PF20567">
    <property type="entry name" value="DUF6776"/>
    <property type="match status" value="1"/>
</dbReference>
<evidence type="ECO:0000256" key="2">
    <source>
        <dbReference type="SAM" id="Phobius"/>
    </source>
</evidence>
<sequence length="241" mass="26774">MATGSRPRAGVDDVILVPVSPSHRRRTRVLLTVTALVAVIVAFLAGSWLGQGGALDSNMKNSELRAELRDARQELRTVRHDLARYRAEVEVADQAREQLRQEIRGLRDQSAELEEAVAFYKNVMSPGASDAPMQVEKFEVSPENGERRFRYRLILVQSGDNRGYLSGTVSFALKGSRDGEPVTLDGGELLGENSDLRFRFRYFQELSGTLTVPEGTRIDALEMTATATAPRRAEVVQSLPW</sequence>
<keyword evidence="2" id="KW-0472">Membrane</keyword>
<feature type="coiled-coil region" evidence="1">
    <location>
        <begin position="54"/>
        <end position="123"/>
    </location>
</feature>
<dbReference type="InterPro" id="IPR046703">
    <property type="entry name" value="DUF6776"/>
</dbReference>
<accession>E7C7B5</accession>
<dbReference type="AlphaFoldDB" id="E7C7B5"/>
<feature type="transmembrane region" description="Helical" evidence="2">
    <location>
        <begin position="29"/>
        <end position="50"/>
    </location>
</feature>
<keyword evidence="1" id="KW-0175">Coiled coil</keyword>
<protein>
    <submittedName>
        <fullName evidence="3">Uncharacterized protein</fullName>
    </submittedName>
</protein>
<evidence type="ECO:0000313" key="3">
    <source>
        <dbReference type="EMBL" id="ADI23339.1"/>
    </source>
</evidence>
<organism evidence="3">
    <name type="scientific">uncultured Oceanospirillales bacterium HF0770_27O18</name>
    <dbReference type="NCBI Taxonomy" id="723623"/>
    <lineage>
        <taxon>Bacteria</taxon>
        <taxon>Pseudomonadati</taxon>
        <taxon>Pseudomonadota</taxon>
        <taxon>Gammaproteobacteria</taxon>
        <taxon>Oceanospirillales</taxon>
        <taxon>environmental samples</taxon>
    </lineage>
</organism>
<keyword evidence="2" id="KW-1133">Transmembrane helix</keyword>
<name>E7C7B5_9GAMM</name>
<evidence type="ECO:0000256" key="1">
    <source>
        <dbReference type="SAM" id="Coils"/>
    </source>
</evidence>